<dbReference type="Proteomes" id="UP001596413">
    <property type="component" value="Unassembled WGS sequence"/>
</dbReference>
<comment type="caution">
    <text evidence="2">The sequence shown here is derived from an EMBL/GenBank/DDBJ whole genome shotgun (WGS) entry which is preliminary data.</text>
</comment>
<evidence type="ECO:0000259" key="1">
    <source>
        <dbReference type="Pfam" id="PF02627"/>
    </source>
</evidence>
<name>A0ABW2GE11_9ACTN</name>
<accession>A0ABW2GE11</accession>
<protein>
    <submittedName>
        <fullName evidence="2">Carboxymuconolactone decarboxylase family protein</fullName>
    </submittedName>
</protein>
<dbReference type="InterPro" id="IPR003779">
    <property type="entry name" value="CMD-like"/>
</dbReference>
<dbReference type="RefSeq" id="WP_386411221.1">
    <property type="nucleotide sequence ID" value="NZ_JBHSZO010000002.1"/>
</dbReference>
<gene>
    <name evidence="2" type="ORF">ACFQLX_02200</name>
</gene>
<evidence type="ECO:0000313" key="2">
    <source>
        <dbReference type="EMBL" id="MFC7216987.1"/>
    </source>
</evidence>
<dbReference type="InterPro" id="IPR052512">
    <property type="entry name" value="4CMD/NDH-1_regulator"/>
</dbReference>
<dbReference type="EMBL" id="JBHSZO010000002">
    <property type="protein sequence ID" value="MFC7216987.1"/>
    <property type="molecule type" value="Genomic_DNA"/>
</dbReference>
<dbReference type="SUPFAM" id="SSF69118">
    <property type="entry name" value="AhpD-like"/>
    <property type="match status" value="1"/>
</dbReference>
<organism evidence="2 3">
    <name type="scientific">Streptomyces polyrhachis</name>
    <dbReference type="NCBI Taxonomy" id="1282885"/>
    <lineage>
        <taxon>Bacteria</taxon>
        <taxon>Bacillati</taxon>
        <taxon>Actinomycetota</taxon>
        <taxon>Actinomycetes</taxon>
        <taxon>Kitasatosporales</taxon>
        <taxon>Streptomycetaceae</taxon>
        <taxon>Streptomyces</taxon>
    </lineage>
</organism>
<reference evidence="3" key="1">
    <citation type="journal article" date="2019" name="Int. J. Syst. Evol. Microbiol.">
        <title>The Global Catalogue of Microorganisms (GCM) 10K type strain sequencing project: providing services to taxonomists for standard genome sequencing and annotation.</title>
        <authorList>
            <consortium name="The Broad Institute Genomics Platform"/>
            <consortium name="The Broad Institute Genome Sequencing Center for Infectious Disease"/>
            <person name="Wu L."/>
            <person name="Ma J."/>
        </authorList>
    </citation>
    <scope>NUCLEOTIDE SEQUENCE [LARGE SCALE GENOMIC DNA]</scope>
    <source>
        <strain evidence="3">CGMCC 1.13681</strain>
    </source>
</reference>
<sequence length="140" mass="15165">MTEAAASAQTRQDRFERGMRVLTEIDGESGRKVIDSLADISPELGHQIVAWAFGDIYRRPGLAPRDRQLVTLGMLTALGGCEPQLDVHINAALNVGLTPHEITEALLHSAVYCGMPKALNATFVAKKVFAERNLLPVDSA</sequence>
<dbReference type="InterPro" id="IPR029032">
    <property type="entry name" value="AhpD-like"/>
</dbReference>
<dbReference type="PANTHER" id="PTHR33570:SF10">
    <property type="entry name" value="GAMMA-CARBOXYMUCONOLACTONE DECARBOXYLASE"/>
    <property type="match status" value="1"/>
</dbReference>
<keyword evidence="3" id="KW-1185">Reference proteome</keyword>
<dbReference type="Gene3D" id="1.20.1290.10">
    <property type="entry name" value="AhpD-like"/>
    <property type="match status" value="1"/>
</dbReference>
<proteinExistence type="predicted"/>
<evidence type="ECO:0000313" key="3">
    <source>
        <dbReference type="Proteomes" id="UP001596413"/>
    </source>
</evidence>
<feature type="domain" description="Carboxymuconolactone decarboxylase-like" evidence="1">
    <location>
        <begin position="42"/>
        <end position="126"/>
    </location>
</feature>
<dbReference type="Pfam" id="PF02627">
    <property type="entry name" value="CMD"/>
    <property type="match status" value="1"/>
</dbReference>
<dbReference type="PANTHER" id="PTHR33570">
    <property type="entry name" value="4-CARBOXYMUCONOLACTONE DECARBOXYLASE FAMILY PROTEIN"/>
    <property type="match status" value="1"/>
</dbReference>